<protein>
    <submittedName>
        <fullName evidence="6">Nose resistant to fluoxetine protein 6-like</fullName>
    </submittedName>
</protein>
<dbReference type="RefSeq" id="XP_030378334.1">
    <property type="nucleotide sequence ID" value="XM_030522474.1"/>
</dbReference>
<dbReference type="InterPro" id="IPR006621">
    <property type="entry name" value="Nose-resist-to-fluoxetine_N"/>
</dbReference>
<feature type="chain" id="PRO_5026781900" evidence="3">
    <location>
        <begin position="21"/>
        <end position="719"/>
    </location>
</feature>
<feature type="transmembrane region" description="Helical" evidence="2">
    <location>
        <begin position="207"/>
        <end position="231"/>
    </location>
</feature>
<dbReference type="SMART" id="SM00703">
    <property type="entry name" value="NRF"/>
    <property type="match status" value="1"/>
</dbReference>
<dbReference type="Proteomes" id="UP000504634">
    <property type="component" value="Unplaced"/>
</dbReference>
<evidence type="ECO:0000256" key="1">
    <source>
        <dbReference type="SAM" id="MobiDB-lite"/>
    </source>
</evidence>
<evidence type="ECO:0000256" key="3">
    <source>
        <dbReference type="SAM" id="SignalP"/>
    </source>
</evidence>
<keyword evidence="2" id="KW-0472">Membrane</keyword>
<feature type="domain" description="Nose resistant-to-fluoxetine protein N-terminal" evidence="4">
    <location>
        <begin position="69"/>
        <end position="198"/>
    </location>
</feature>
<reference evidence="6" key="1">
    <citation type="submission" date="2025-08" db="UniProtKB">
        <authorList>
            <consortium name="RefSeq"/>
        </authorList>
    </citation>
    <scope>IDENTIFICATION</scope>
    <source>
        <strain evidence="6">11010-0011.00</strain>
        <tissue evidence="6">Whole body</tissue>
    </source>
</reference>
<evidence type="ECO:0000256" key="2">
    <source>
        <dbReference type="SAM" id="Phobius"/>
    </source>
</evidence>
<feature type="transmembrane region" description="Helical" evidence="2">
    <location>
        <begin position="487"/>
        <end position="509"/>
    </location>
</feature>
<feature type="transmembrane region" description="Helical" evidence="2">
    <location>
        <begin position="521"/>
        <end position="542"/>
    </location>
</feature>
<feature type="signal peptide" evidence="3">
    <location>
        <begin position="1"/>
        <end position="20"/>
    </location>
</feature>
<gene>
    <name evidence="6" type="primary">LOC115626959</name>
</gene>
<keyword evidence="3" id="KW-0732">Signal</keyword>
<feature type="transmembrane region" description="Helical" evidence="2">
    <location>
        <begin position="420"/>
        <end position="440"/>
    </location>
</feature>
<name>A0A6J2TQM6_DROLE</name>
<keyword evidence="2" id="KW-0812">Transmembrane</keyword>
<organism evidence="5 6">
    <name type="scientific">Drosophila lebanonensis</name>
    <name type="common">Fruit fly</name>
    <name type="synonym">Scaptodrosophila lebanonensis</name>
    <dbReference type="NCBI Taxonomy" id="7225"/>
    <lineage>
        <taxon>Eukaryota</taxon>
        <taxon>Metazoa</taxon>
        <taxon>Ecdysozoa</taxon>
        <taxon>Arthropoda</taxon>
        <taxon>Hexapoda</taxon>
        <taxon>Insecta</taxon>
        <taxon>Pterygota</taxon>
        <taxon>Neoptera</taxon>
        <taxon>Endopterygota</taxon>
        <taxon>Diptera</taxon>
        <taxon>Brachycera</taxon>
        <taxon>Muscomorpha</taxon>
        <taxon>Ephydroidea</taxon>
        <taxon>Drosophilidae</taxon>
        <taxon>Scaptodrosophila</taxon>
    </lineage>
</organism>
<dbReference type="GO" id="GO:0016747">
    <property type="term" value="F:acyltransferase activity, transferring groups other than amino-acyl groups"/>
    <property type="evidence" value="ECO:0007669"/>
    <property type="project" value="InterPro"/>
</dbReference>
<dbReference type="PANTHER" id="PTHR11161:SF0">
    <property type="entry name" value="O-ACYLTRANSFERASE LIKE PROTEIN"/>
    <property type="match status" value="1"/>
</dbReference>
<feature type="transmembrane region" description="Helical" evidence="2">
    <location>
        <begin position="357"/>
        <end position="375"/>
    </location>
</feature>
<dbReference type="InterPro" id="IPR052728">
    <property type="entry name" value="O2_lipid_transport_reg"/>
</dbReference>
<evidence type="ECO:0000259" key="4">
    <source>
        <dbReference type="SMART" id="SM00703"/>
    </source>
</evidence>
<sequence length="719" mass="81131">MAKWSTKLLPLLLLVAAVAAQQEELSSSDYQRTLQLRQLSAKFFSHFQNITLQDLMPANVRLRIPSAQDLKCVAELKAVTEGLSSGNIWAMRMLDAWGSLPSGLLYGNYRDLGNYDECVKIDHALSSSQQLRGKYCFASLPVAKALGMSSIPYNVKIAVCFPSSCTGTHMNILINQLIQRLLNVEFSGQLVKDTSCKTAEREPLDGWAIFTIVILAILGTALVLATLYDYFLCSNQNEMPALVKVFSARVNSRALFRIVDSKTNPNVIDCLHGIRCLSLMWVVFGHDYIMAGRSPNVNTVNIFQWLQQPFTQLIVHGFFSVDSFFFLSGMLVCMIALRIIHKQRGKMNVPLMYLHRYLRLTPMLALLILVCLKLQPHLGDGPLWGILKFDNYSSCERTWFWTLLYVQNYATSEICIGHSWYLAVDMQLYILSPIFLFALYKWGKKAAAGIFLFMLLLSACLFSEMVIKKYSMNIINKSTPANSQIKIYFATHTHAAPWLVGFLFGYFLHLNRGKSFKLNRISVWLGWLLSLALLMASLFALYPFSQSNGPTLTNLGDAFYMTLTRIAWPLGLCWVVFACMHGYGGLANSFLSSPMWQPLSKLSYCAYIWHIFVTESNWGRMRTNSYFSDYDLMLRFWADFGFTVLMAYLMYNLVEAPFGSLESLLLPSGRSRSPPIAPVEVKLAVPENVDSAPPLEPKLPVPEVEIPPTGKTENHTSSS</sequence>
<dbReference type="PANTHER" id="PTHR11161">
    <property type="entry name" value="O-ACYLTRANSFERASE"/>
    <property type="match status" value="1"/>
</dbReference>
<dbReference type="InterPro" id="IPR002656">
    <property type="entry name" value="Acyl_transf_3_dom"/>
</dbReference>
<feature type="transmembrane region" description="Helical" evidence="2">
    <location>
        <begin position="562"/>
        <end position="583"/>
    </location>
</feature>
<feature type="transmembrane region" description="Helical" evidence="2">
    <location>
        <begin position="632"/>
        <end position="651"/>
    </location>
</feature>
<dbReference type="OrthoDB" id="118951at2759"/>
<evidence type="ECO:0000313" key="6">
    <source>
        <dbReference type="RefSeq" id="XP_030378334.1"/>
    </source>
</evidence>
<accession>A0A6J2TQM6</accession>
<dbReference type="AlphaFoldDB" id="A0A6J2TQM6"/>
<dbReference type="GeneID" id="115626959"/>
<dbReference type="Pfam" id="PF01757">
    <property type="entry name" value="Acyl_transf_3"/>
    <property type="match status" value="1"/>
</dbReference>
<evidence type="ECO:0000313" key="5">
    <source>
        <dbReference type="Proteomes" id="UP000504634"/>
    </source>
</evidence>
<keyword evidence="2" id="KW-1133">Transmembrane helix</keyword>
<feature type="transmembrane region" description="Helical" evidence="2">
    <location>
        <begin position="447"/>
        <end position="467"/>
    </location>
</feature>
<proteinExistence type="predicted"/>
<keyword evidence="5" id="KW-1185">Reference proteome</keyword>
<feature type="transmembrane region" description="Helical" evidence="2">
    <location>
        <begin position="313"/>
        <end position="337"/>
    </location>
</feature>
<feature type="region of interest" description="Disordered" evidence="1">
    <location>
        <begin position="690"/>
        <end position="719"/>
    </location>
</feature>
<dbReference type="Pfam" id="PF20146">
    <property type="entry name" value="NRF"/>
    <property type="match status" value="1"/>
</dbReference>